<protein>
    <submittedName>
        <fullName evidence="1">Antiviral RADAR system adenosine triphosphatase RdrA</fullName>
    </submittedName>
</protein>
<gene>
    <name evidence="1" type="primary">rdrA</name>
    <name evidence="1" type="ORF">QRD43_03440</name>
</gene>
<dbReference type="Proteomes" id="UP001238603">
    <property type="component" value="Unassembled WGS sequence"/>
</dbReference>
<comment type="caution">
    <text evidence="1">The sequence shown here is derived from an EMBL/GenBank/DDBJ whole genome shotgun (WGS) entry which is preliminary data.</text>
</comment>
<dbReference type="RefSeq" id="WP_285981070.1">
    <property type="nucleotide sequence ID" value="NZ_JASVDS010000001.1"/>
</dbReference>
<dbReference type="NCBIfam" id="NF041743">
    <property type="entry name" value="RdrA"/>
    <property type="match status" value="1"/>
</dbReference>
<proteinExistence type="predicted"/>
<sequence length="869" mass="98207">MSESQAPIYFPLGQGERASHLRVNQLLARTVYERLAQMLHDSLPEKSGEASSEIEEERFQRERAHSTIFLDGDRGTGKTTVIVNLRRYLESPEVKEQFPELANDVHIFQSIDPSQLEDGDNLFLDVVVAAVLGDKQVNAQRDHKQQEWQLLHGSLQRLGNALQGSETQNVGFGLDKLRAFMGSRELAGAVHEFFSRAATLLGKRLLVLPIDDVDTTLHRAFENLEVVRRYLASPVLLPIVCGDLSLYREVTWRDAFKRLTKDTAAYHEQAKPFADELAREYLRKILPLHRRVPMPGVDDLLKNEGILLGTEDEAATESLLTLPQFGAWLQALLAGAVNGHENSKLLIPIPTVRALSQLLFRVRNEIPELERILETARQPLPETDLMRRIFSSSMGATPTKVSIAKPPDHDYHPNHAEWLQTWRNALLGHFVYEARAGAVCLVLMAAQHWQNKVASVLATPLFEPLKQLNQPALRYIETRTALNWKADLELRLPTPWVHSLPDESVLPFATPEIGRAVRLERRNPDLIEAGGRVLQLVLDLTTHRNFYASSKQATLICSGRILELVVTSLVRDPTWRDIERIQNSPPFHSAAAVAATKPVLIDNDEEEDDPNLAAEEGNEAFRRDVNLRVFVDEIVAWRKKHRINEWVQSPWLIYCALNKTFNQAPSFNKPLSVGQQPTTERTSLVVSSSLAAFNAFWAAVASFEKGPLFNLPLQLSNVNLNPESDFESNELFLQNIGPLLRHEHLDETIENERVISVARALAQHPLRAKLNELAALLKRAEPPPPSRQSRQEPLLTARERLISVLGLRKDLKQLRVVTLVKAIIARAEANSMEVRDFARQVYDLMDTHHRGEPLMHNLESAMRELSNKP</sequence>
<name>A0ABT7LDJ8_9BURK</name>
<evidence type="ECO:0000313" key="1">
    <source>
        <dbReference type="EMBL" id="MDL5030949.1"/>
    </source>
</evidence>
<organism evidence="1 2">
    <name type="scientific">Roseateles subflavus</name>
    <dbReference type="NCBI Taxonomy" id="3053353"/>
    <lineage>
        <taxon>Bacteria</taxon>
        <taxon>Pseudomonadati</taxon>
        <taxon>Pseudomonadota</taxon>
        <taxon>Betaproteobacteria</taxon>
        <taxon>Burkholderiales</taxon>
        <taxon>Sphaerotilaceae</taxon>
        <taxon>Roseateles</taxon>
    </lineage>
</organism>
<evidence type="ECO:0000313" key="2">
    <source>
        <dbReference type="Proteomes" id="UP001238603"/>
    </source>
</evidence>
<dbReference type="EMBL" id="JASVDS010000001">
    <property type="protein sequence ID" value="MDL5030949.1"/>
    <property type="molecule type" value="Genomic_DNA"/>
</dbReference>
<reference evidence="1 2" key="1">
    <citation type="submission" date="2023-06" db="EMBL/GenBank/DDBJ databases">
        <title>Pelomonas sp. APW6 16S ribosomal RNA gene genome sequencing and assembly.</title>
        <authorList>
            <person name="Woo H."/>
        </authorList>
    </citation>
    <scope>NUCLEOTIDE SEQUENCE [LARGE SCALE GENOMIC DNA]</scope>
    <source>
        <strain evidence="1 2">APW6</strain>
    </source>
</reference>
<accession>A0ABT7LDJ8</accession>
<keyword evidence="2" id="KW-1185">Reference proteome</keyword>